<dbReference type="Gene3D" id="3.30.360.10">
    <property type="entry name" value="Dihydrodipicolinate Reductase, domain 2"/>
    <property type="match status" value="1"/>
</dbReference>
<dbReference type="PANTHER" id="PTHR43818">
    <property type="entry name" value="BCDNA.GH03377"/>
    <property type="match status" value="1"/>
</dbReference>
<organism evidence="4 5">
    <name type="scientific">Micromonospora saelicesensis</name>
    <dbReference type="NCBI Taxonomy" id="285676"/>
    <lineage>
        <taxon>Bacteria</taxon>
        <taxon>Bacillati</taxon>
        <taxon>Actinomycetota</taxon>
        <taxon>Actinomycetes</taxon>
        <taxon>Micromonosporales</taxon>
        <taxon>Micromonosporaceae</taxon>
        <taxon>Micromonospora</taxon>
    </lineage>
</organism>
<dbReference type="Gene3D" id="3.40.50.720">
    <property type="entry name" value="NAD(P)-binding Rossmann-like Domain"/>
    <property type="match status" value="1"/>
</dbReference>
<reference evidence="3 6" key="2">
    <citation type="submission" date="2018-03" db="EMBL/GenBank/DDBJ databases">
        <title>Genomic framework for the identification of Micromonospora saelicesensis and Micromonospora noduli.</title>
        <authorList>
            <person name="Riesco R."/>
            <person name="Trujillo M.E."/>
        </authorList>
    </citation>
    <scope>NUCLEOTIDE SEQUENCE [LARGE SCALE GENOMIC DNA]</scope>
    <source>
        <strain evidence="3 6">GAR05</strain>
    </source>
</reference>
<dbReference type="SUPFAM" id="SSF51735">
    <property type="entry name" value="NAD(P)-binding Rossmann-fold domains"/>
    <property type="match status" value="1"/>
</dbReference>
<dbReference type="InterPro" id="IPR036291">
    <property type="entry name" value="NAD(P)-bd_dom_sf"/>
</dbReference>
<evidence type="ECO:0000259" key="2">
    <source>
        <dbReference type="Pfam" id="PF01408"/>
    </source>
</evidence>
<gene>
    <name evidence="4" type="ORF">GA0070561_0982</name>
    <name evidence="3" type="ORF">GAR05_02829</name>
</gene>
<feature type="domain" description="Gfo/Idh/MocA-like oxidoreductase N-terminal" evidence="2">
    <location>
        <begin position="8"/>
        <end position="114"/>
    </location>
</feature>
<keyword evidence="6" id="KW-1185">Reference proteome</keyword>
<reference evidence="4 5" key="1">
    <citation type="submission" date="2016-06" db="EMBL/GenBank/DDBJ databases">
        <authorList>
            <person name="Kjaerup R.B."/>
            <person name="Dalgaard T.S."/>
            <person name="Juul-Madsen H.R."/>
        </authorList>
    </citation>
    <scope>NUCLEOTIDE SEQUENCE [LARGE SCALE GENOMIC DNA]</scope>
    <source>
        <strain evidence="4 5">DSM 44871</strain>
    </source>
</reference>
<keyword evidence="1" id="KW-0560">Oxidoreductase</keyword>
<accession>A0A1C4UFE9</accession>
<dbReference type="InterPro" id="IPR000683">
    <property type="entry name" value="Gfo/Idh/MocA-like_OxRdtase_N"/>
</dbReference>
<evidence type="ECO:0000313" key="4">
    <source>
        <dbReference type="EMBL" id="SCE70351.1"/>
    </source>
</evidence>
<dbReference type="AlphaFoldDB" id="A0A1C4UFE9"/>
<name>A0A1C4UFE9_9ACTN</name>
<dbReference type="GO" id="GO:0016491">
    <property type="term" value="F:oxidoreductase activity"/>
    <property type="evidence" value="ECO:0007669"/>
    <property type="project" value="UniProtKB-KW"/>
</dbReference>
<sequence length="361" mass="38941">MTSVAQTRFGIIGSGWRGEFFLRLARLLPERFRVTGVVTRTESRGAAVTADWGVPTFRTTAELLAHERPDFVIVSVPWPVTPEATRELVAAGVPVLAETPPAPDLAGLRSLWADVGASGLVQVAEQYLLMPGHAARLALVRAGVLGEPTSVQISSTHLYHAVSLIRGLLGVGHESAEVSARAFVAPLANPLSPAGWSGDDTPQQLSTTLATIDFGGRMGLYDFTDNQWWNPLRTRRLVVRGSRGELVDDRVVRLVDPSTPVESFLTRRQTGLDLNLEGLDLKHISFDGEVVYRNPFVGSGMSDDDIAVADIVARAGAWARDEGPAPYPLAEACQDHLISLAIEESIRTGQPVVTATEAWGR</sequence>
<dbReference type="Proteomes" id="UP000249334">
    <property type="component" value="Unassembled WGS sequence"/>
</dbReference>
<dbReference type="PANTHER" id="PTHR43818:SF11">
    <property type="entry name" value="BCDNA.GH03377"/>
    <property type="match status" value="1"/>
</dbReference>
<dbReference type="InterPro" id="IPR050463">
    <property type="entry name" value="Gfo/Idh/MocA_oxidrdct_glycsds"/>
</dbReference>
<evidence type="ECO:0000313" key="6">
    <source>
        <dbReference type="Proteomes" id="UP000249334"/>
    </source>
</evidence>
<evidence type="ECO:0000313" key="3">
    <source>
        <dbReference type="EMBL" id="RAN98871.1"/>
    </source>
</evidence>
<protein>
    <submittedName>
        <fullName evidence="4">Predicted dehydrogenase</fullName>
    </submittedName>
</protein>
<dbReference type="EMBL" id="FMCR01000001">
    <property type="protein sequence ID" value="SCE70351.1"/>
    <property type="molecule type" value="Genomic_DNA"/>
</dbReference>
<dbReference type="RefSeq" id="WP_091394690.1">
    <property type="nucleotide sequence ID" value="NZ_FMCR01000001.1"/>
</dbReference>
<evidence type="ECO:0000313" key="5">
    <source>
        <dbReference type="Proteomes" id="UP000198864"/>
    </source>
</evidence>
<dbReference type="EMBL" id="PXXW01000021">
    <property type="protein sequence ID" value="RAN98871.1"/>
    <property type="molecule type" value="Genomic_DNA"/>
</dbReference>
<dbReference type="GO" id="GO:0000166">
    <property type="term" value="F:nucleotide binding"/>
    <property type="evidence" value="ECO:0007669"/>
    <property type="project" value="InterPro"/>
</dbReference>
<dbReference type="Proteomes" id="UP000198864">
    <property type="component" value="Unassembled WGS sequence"/>
</dbReference>
<dbReference type="STRING" id="285676.GA0070561_0982"/>
<dbReference type="Pfam" id="PF01408">
    <property type="entry name" value="GFO_IDH_MocA"/>
    <property type="match status" value="1"/>
</dbReference>
<proteinExistence type="predicted"/>
<evidence type="ECO:0000256" key="1">
    <source>
        <dbReference type="ARBA" id="ARBA00023002"/>
    </source>
</evidence>